<dbReference type="Proteomes" id="UP001195483">
    <property type="component" value="Unassembled WGS sequence"/>
</dbReference>
<dbReference type="AlphaFoldDB" id="A0AAE0RWX9"/>
<accession>A0AAE0RWX9</accession>
<comment type="caution">
    <text evidence="1">The sequence shown here is derived from an EMBL/GenBank/DDBJ whole genome shotgun (WGS) entry which is preliminary data.</text>
</comment>
<gene>
    <name evidence="1" type="ORF">CHS0354_024734</name>
</gene>
<dbReference type="EMBL" id="JAEAOA010001462">
    <property type="protein sequence ID" value="KAK3581198.1"/>
    <property type="molecule type" value="Genomic_DNA"/>
</dbReference>
<reference evidence="1" key="3">
    <citation type="submission" date="2023-05" db="EMBL/GenBank/DDBJ databases">
        <authorList>
            <person name="Smith C.H."/>
        </authorList>
    </citation>
    <scope>NUCLEOTIDE SEQUENCE</scope>
    <source>
        <strain evidence="1">CHS0354</strain>
        <tissue evidence="1">Mantle</tissue>
    </source>
</reference>
<proteinExistence type="predicted"/>
<evidence type="ECO:0000313" key="1">
    <source>
        <dbReference type="EMBL" id="KAK3581198.1"/>
    </source>
</evidence>
<evidence type="ECO:0000313" key="2">
    <source>
        <dbReference type="Proteomes" id="UP001195483"/>
    </source>
</evidence>
<reference evidence="1" key="1">
    <citation type="journal article" date="2021" name="Genome Biol. Evol.">
        <title>A High-Quality Reference Genome for a Parasitic Bivalve with Doubly Uniparental Inheritance (Bivalvia: Unionida).</title>
        <authorList>
            <person name="Smith C.H."/>
        </authorList>
    </citation>
    <scope>NUCLEOTIDE SEQUENCE</scope>
    <source>
        <strain evidence="1">CHS0354</strain>
    </source>
</reference>
<protein>
    <submittedName>
        <fullName evidence="1">Uncharacterized protein</fullName>
    </submittedName>
</protein>
<organism evidence="1 2">
    <name type="scientific">Potamilus streckersoni</name>
    <dbReference type="NCBI Taxonomy" id="2493646"/>
    <lineage>
        <taxon>Eukaryota</taxon>
        <taxon>Metazoa</taxon>
        <taxon>Spiralia</taxon>
        <taxon>Lophotrochozoa</taxon>
        <taxon>Mollusca</taxon>
        <taxon>Bivalvia</taxon>
        <taxon>Autobranchia</taxon>
        <taxon>Heteroconchia</taxon>
        <taxon>Palaeoheterodonta</taxon>
        <taxon>Unionida</taxon>
        <taxon>Unionoidea</taxon>
        <taxon>Unionidae</taxon>
        <taxon>Ambleminae</taxon>
        <taxon>Lampsilini</taxon>
        <taxon>Potamilus</taxon>
    </lineage>
</organism>
<keyword evidence="2" id="KW-1185">Reference proteome</keyword>
<sequence length="163" mass="18923">MQELSAIEPAAARFDLYRLHKFSFSMQDLALTNADITKRIDEAKKEFRHDGSVHVWSTFRIGNNIYVMNDKRGREIIDYLDARKYIILVKFIINIEDDIWIIRDKRESIQKSGNNIILGANSKPGILTGIDKPYYERSYPVTAVVYALYPLHDKSDVKLIKLT</sequence>
<name>A0AAE0RWX9_9BIVA</name>
<reference evidence="1" key="2">
    <citation type="journal article" date="2021" name="Genome Biol. Evol.">
        <title>Developing a high-quality reference genome for a parasitic bivalve with doubly uniparental inheritance (Bivalvia: Unionida).</title>
        <authorList>
            <person name="Smith C.H."/>
        </authorList>
    </citation>
    <scope>NUCLEOTIDE SEQUENCE</scope>
    <source>
        <strain evidence="1">CHS0354</strain>
        <tissue evidence="1">Mantle</tissue>
    </source>
</reference>